<protein>
    <submittedName>
        <fullName evidence="2">Uncharacterized protein</fullName>
    </submittedName>
</protein>
<evidence type="ECO:0000313" key="2">
    <source>
        <dbReference type="EMBL" id="MCX2745696.1"/>
    </source>
</evidence>
<evidence type="ECO:0000256" key="1">
    <source>
        <dbReference type="SAM" id="MobiDB-lite"/>
    </source>
</evidence>
<accession>A0ABT3RVM8</accession>
<keyword evidence="3" id="KW-1185">Reference proteome</keyword>
<evidence type="ECO:0000313" key="3">
    <source>
        <dbReference type="Proteomes" id="UP001209885"/>
    </source>
</evidence>
<feature type="compositionally biased region" description="Gly residues" evidence="1">
    <location>
        <begin position="187"/>
        <end position="198"/>
    </location>
</feature>
<dbReference type="RefSeq" id="WP_266058294.1">
    <property type="nucleotide sequence ID" value="NZ_JAPFQN010000011.1"/>
</dbReference>
<reference evidence="2 3" key="1">
    <citation type="submission" date="2022-11" db="EMBL/GenBank/DDBJ databases">
        <title>The characterization of three novel Bacteroidetes species and genomic analysis of their roles in tidal elemental geochemical cycles.</title>
        <authorList>
            <person name="Ma K."/>
        </authorList>
    </citation>
    <scope>NUCLEOTIDE SEQUENCE [LARGE SCALE GENOMIC DNA]</scope>
    <source>
        <strain evidence="2 3">M17</strain>
    </source>
</reference>
<dbReference type="Proteomes" id="UP001209885">
    <property type="component" value="Unassembled WGS sequence"/>
</dbReference>
<sequence length="579" mass="65237">MKSIFRAALSACLIFIISCEYNEIKLNGSQTLQNSVNYLKEDIDPFADPEFTSIYNINGMENSARRTINIDFDQVHLDKAVKVYNKIDSTTRYSFLYKNNSVHYFDNLIIKEKNGEVNAYKMRYYPHPEWVKKTNGEVNMESFTGYILYKSLNNITVKQLIFNNGIGIDISTVSATNGRIIECTEGPAGGGTGDGGGHYQEPADDGIDWGSDPSDPFEEVGTTDWGSGSTSCDNVYKSTVTGLIYSEDCDEYVDFSYNRMLECDENGGEEGASTDLDGSVSTGVILTEEEQRLLRANMLQQALEENPYLLLDIDCNELREKWVGLAEHKPNATVKERVQDLNQQGYDIEMQYIENADGAVVNMDYFPVRIDKLPKNPQTGNTFTPQGFFEYIRKNFADICYSENSSFGPYNETEMTKWESSDYLGAVMRFDIIIREPFFNSIQIGQQDGSVLCTDQQNQSWIFSTVYTNQDHSHPVSGNREFGLITNSDGSYTFYTSGVDRIAEWTDDWIEEIPNTISAFEGGEELWGTLQTNLDNWINSPENGGVSTKLSTTVERIDISDLEAVLNGDKSVDELKCNN</sequence>
<proteinExistence type="predicted"/>
<gene>
    <name evidence="2" type="ORF">OO013_17570</name>
</gene>
<comment type="caution">
    <text evidence="2">The sequence shown here is derived from an EMBL/GenBank/DDBJ whole genome shotgun (WGS) entry which is preliminary data.</text>
</comment>
<organism evidence="2 3">
    <name type="scientific">Mangrovivirga halotolerans</name>
    <dbReference type="NCBI Taxonomy" id="2993936"/>
    <lineage>
        <taxon>Bacteria</taxon>
        <taxon>Pseudomonadati</taxon>
        <taxon>Bacteroidota</taxon>
        <taxon>Cytophagia</taxon>
        <taxon>Cytophagales</taxon>
        <taxon>Mangrovivirgaceae</taxon>
        <taxon>Mangrovivirga</taxon>
    </lineage>
</organism>
<dbReference type="EMBL" id="JAPFQN010000011">
    <property type="protein sequence ID" value="MCX2745696.1"/>
    <property type="molecule type" value="Genomic_DNA"/>
</dbReference>
<name>A0ABT3RVM8_9BACT</name>
<dbReference type="PROSITE" id="PS51257">
    <property type="entry name" value="PROKAR_LIPOPROTEIN"/>
    <property type="match status" value="1"/>
</dbReference>
<feature type="region of interest" description="Disordered" evidence="1">
    <location>
        <begin position="187"/>
        <end position="228"/>
    </location>
</feature>